<evidence type="ECO:0000256" key="1">
    <source>
        <dbReference type="ARBA" id="ARBA00001947"/>
    </source>
</evidence>
<dbReference type="Proteomes" id="UP000030651">
    <property type="component" value="Unassembled WGS sequence"/>
</dbReference>
<organism evidence="6 7">
    <name type="scientific">Pestalotiopsis fici (strain W106-1 / CGMCC3.15140)</name>
    <dbReference type="NCBI Taxonomy" id="1229662"/>
    <lineage>
        <taxon>Eukaryota</taxon>
        <taxon>Fungi</taxon>
        <taxon>Dikarya</taxon>
        <taxon>Ascomycota</taxon>
        <taxon>Pezizomycotina</taxon>
        <taxon>Sordariomycetes</taxon>
        <taxon>Xylariomycetidae</taxon>
        <taxon>Amphisphaeriales</taxon>
        <taxon>Sporocadaceae</taxon>
        <taxon>Pestalotiopsis</taxon>
    </lineage>
</organism>
<evidence type="ECO:0000259" key="5">
    <source>
        <dbReference type="Pfam" id="PF18089"/>
    </source>
</evidence>
<evidence type="ECO:0000256" key="3">
    <source>
        <dbReference type="ARBA" id="ARBA00022801"/>
    </source>
</evidence>
<keyword evidence="2" id="KW-0479">Metal-binding</keyword>
<keyword evidence="3" id="KW-0378">Hydrolase</keyword>
<protein>
    <recommendedName>
        <fullName evidence="5">DAPG hydrolase PhiG domain-containing protein</fullName>
    </recommendedName>
</protein>
<dbReference type="GeneID" id="19270394"/>
<sequence>MDPRILTLERFTLEPGYLVCENGCTNADMTVWWFRWYTVDSKHYALWSSYECVSVVSQMAHCMHRIDLADEEKWADTTHLANKFLGAD</sequence>
<dbReference type="GO" id="GO:0016787">
    <property type="term" value="F:hydrolase activity"/>
    <property type="evidence" value="ECO:0007669"/>
    <property type="project" value="UniProtKB-KW"/>
</dbReference>
<dbReference type="HOGENOM" id="CLU_2469823_0_0_1"/>
<evidence type="ECO:0000313" key="6">
    <source>
        <dbReference type="EMBL" id="ETS83505.1"/>
    </source>
</evidence>
<dbReference type="Pfam" id="PF18089">
    <property type="entry name" value="DAPG_hydrolase"/>
    <property type="match status" value="1"/>
</dbReference>
<evidence type="ECO:0000256" key="2">
    <source>
        <dbReference type="ARBA" id="ARBA00022723"/>
    </source>
</evidence>
<dbReference type="RefSeq" id="XP_007832153.1">
    <property type="nucleotide sequence ID" value="XM_007833962.1"/>
</dbReference>
<dbReference type="KEGG" id="pfy:PFICI_05381"/>
<dbReference type="InParanoid" id="W3XBT3"/>
<keyword evidence="7" id="KW-1185">Reference proteome</keyword>
<gene>
    <name evidence="6" type="ORF">PFICI_05381</name>
</gene>
<accession>W3XBT3</accession>
<evidence type="ECO:0000313" key="7">
    <source>
        <dbReference type="Proteomes" id="UP000030651"/>
    </source>
</evidence>
<evidence type="ECO:0000256" key="4">
    <source>
        <dbReference type="ARBA" id="ARBA00022833"/>
    </source>
</evidence>
<name>W3XBT3_PESFW</name>
<keyword evidence="4" id="KW-0862">Zinc</keyword>
<proteinExistence type="predicted"/>
<reference evidence="7" key="1">
    <citation type="journal article" date="2015" name="BMC Genomics">
        <title>Genomic and transcriptomic analysis of the endophytic fungus Pestalotiopsis fici reveals its lifestyle and high potential for synthesis of natural products.</title>
        <authorList>
            <person name="Wang X."/>
            <person name="Zhang X."/>
            <person name="Liu L."/>
            <person name="Xiang M."/>
            <person name="Wang W."/>
            <person name="Sun X."/>
            <person name="Che Y."/>
            <person name="Guo L."/>
            <person name="Liu G."/>
            <person name="Guo L."/>
            <person name="Wang C."/>
            <person name="Yin W.B."/>
            <person name="Stadler M."/>
            <person name="Zhang X."/>
            <person name="Liu X."/>
        </authorList>
    </citation>
    <scope>NUCLEOTIDE SEQUENCE [LARGE SCALE GENOMIC DNA]</scope>
    <source>
        <strain evidence="7">W106-1 / CGMCC3.15140</strain>
    </source>
</reference>
<comment type="cofactor">
    <cofactor evidence="1">
        <name>Zn(2+)</name>
        <dbReference type="ChEBI" id="CHEBI:29105"/>
    </cofactor>
</comment>
<dbReference type="GO" id="GO:0046872">
    <property type="term" value="F:metal ion binding"/>
    <property type="evidence" value="ECO:0007669"/>
    <property type="project" value="UniProtKB-KW"/>
</dbReference>
<dbReference type="InterPro" id="IPR041526">
    <property type="entry name" value="DAPG_hydrolase"/>
</dbReference>
<dbReference type="AlphaFoldDB" id="W3XBT3"/>
<dbReference type="EMBL" id="KI912111">
    <property type="protein sequence ID" value="ETS83505.1"/>
    <property type="molecule type" value="Genomic_DNA"/>
</dbReference>
<feature type="domain" description="DAPG hydrolase PhiG" evidence="5">
    <location>
        <begin position="26"/>
        <end position="82"/>
    </location>
</feature>